<keyword evidence="5" id="KW-0812">Transmembrane</keyword>
<keyword evidence="5" id="KW-0472">Membrane</keyword>
<dbReference type="AlphaFoldDB" id="A0A9N9SCF9"/>
<keyword evidence="3" id="KW-0964">Secreted</keyword>
<dbReference type="GO" id="GO:0005576">
    <property type="term" value="C:extracellular region"/>
    <property type="evidence" value="ECO:0007669"/>
    <property type="project" value="UniProtKB-SubCell"/>
</dbReference>
<comment type="subcellular location">
    <subcellularLocation>
        <location evidence="1">Secreted</location>
    </subcellularLocation>
</comment>
<dbReference type="PANTHER" id="PTHR32073">
    <property type="entry name" value="GH11358P"/>
    <property type="match status" value="1"/>
</dbReference>
<feature type="transmembrane region" description="Helical" evidence="5">
    <location>
        <begin position="5"/>
        <end position="22"/>
    </location>
</feature>
<keyword evidence="4" id="KW-0732">Signal</keyword>
<evidence type="ECO:0000256" key="2">
    <source>
        <dbReference type="ARBA" id="ARBA00006338"/>
    </source>
</evidence>
<name>A0A9N9SCF9_PHACE</name>
<keyword evidence="5" id="KW-1133">Transmembrane helix</keyword>
<proteinExistence type="inferred from homology"/>
<dbReference type="InterPro" id="IPR022049">
    <property type="entry name" value="FAM69_kinase_dom"/>
</dbReference>
<dbReference type="OrthoDB" id="10035316at2759"/>
<dbReference type="Pfam" id="PF12260">
    <property type="entry name" value="PIP49_C"/>
    <property type="match status" value="1"/>
</dbReference>
<comment type="similarity">
    <text evidence="2">Belongs to the DIPK family.</text>
</comment>
<keyword evidence="8" id="KW-1185">Reference proteome</keyword>
<reference evidence="7" key="2">
    <citation type="submission" date="2022-10" db="EMBL/GenBank/DDBJ databases">
        <authorList>
            <consortium name="ENA_rothamsted_submissions"/>
            <consortium name="culmorum"/>
            <person name="King R."/>
        </authorList>
    </citation>
    <scope>NUCLEOTIDE SEQUENCE</scope>
</reference>
<evidence type="ECO:0000256" key="1">
    <source>
        <dbReference type="ARBA" id="ARBA00004613"/>
    </source>
</evidence>
<feature type="domain" description="FAM69 protein-kinase" evidence="6">
    <location>
        <begin position="141"/>
        <end position="328"/>
    </location>
</feature>
<organism evidence="7 8">
    <name type="scientific">Phaedon cochleariae</name>
    <name type="common">Mustard beetle</name>
    <dbReference type="NCBI Taxonomy" id="80249"/>
    <lineage>
        <taxon>Eukaryota</taxon>
        <taxon>Metazoa</taxon>
        <taxon>Ecdysozoa</taxon>
        <taxon>Arthropoda</taxon>
        <taxon>Hexapoda</taxon>
        <taxon>Insecta</taxon>
        <taxon>Pterygota</taxon>
        <taxon>Neoptera</taxon>
        <taxon>Endopterygota</taxon>
        <taxon>Coleoptera</taxon>
        <taxon>Polyphaga</taxon>
        <taxon>Cucujiformia</taxon>
        <taxon>Chrysomeloidea</taxon>
        <taxon>Chrysomelidae</taxon>
        <taxon>Chrysomelinae</taxon>
        <taxon>Chrysomelini</taxon>
        <taxon>Phaedon</taxon>
    </lineage>
</organism>
<evidence type="ECO:0000313" key="7">
    <source>
        <dbReference type="EMBL" id="CAG9813979.1"/>
    </source>
</evidence>
<protein>
    <recommendedName>
        <fullName evidence="6">FAM69 protein-kinase domain-containing protein</fullName>
    </recommendedName>
</protein>
<evidence type="ECO:0000256" key="3">
    <source>
        <dbReference type="ARBA" id="ARBA00022525"/>
    </source>
</evidence>
<evidence type="ECO:0000256" key="5">
    <source>
        <dbReference type="SAM" id="Phobius"/>
    </source>
</evidence>
<sequence length="359" mass="41757">MRKQFYYYIILPVLLSMIFLIQQKTVLELCELQTCPFCYGEDMCVDIRENKITLQYSSVSDFIYNLLSVKNVYFAVYDNKKVVLKKLAHDSELHKLDLDSIKSVKHSLMYEHQSFAICDNRTFDAFWQNADFKNARHLSTILQINAEPVLLKIFSAGEDFPVPKLFGFCGRLAIMENCGQPLTTIENHSWIDRCYVAYQILQAAKDFTGNHERFRLYLTDISPDNIVVNDELKVAFVDLEHAVVKMMEADGFGTSRVHHTVHVADTYYYSREELCEHSVSDHNIYGVCMMILSKFSPWPMMEGGLLHDPPEFVTRNHGNLFEYIEMCVETNEQISRFEITDSILNELEVILSREFKIPK</sequence>
<dbReference type="InterPro" id="IPR020519">
    <property type="entry name" value="DIPK2A/B"/>
</dbReference>
<gene>
    <name evidence="7" type="ORF">PHAECO_LOCUS1991</name>
</gene>
<reference evidence="7" key="1">
    <citation type="submission" date="2022-01" db="EMBL/GenBank/DDBJ databases">
        <authorList>
            <person name="King R."/>
        </authorList>
    </citation>
    <scope>NUCLEOTIDE SEQUENCE</scope>
</reference>
<evidence type="ECO:0000256" key="4">
    <source>
        <dbReference type="ARBA" id="ARBA00022729"/>
    </source>
</evidence>
<dbReference type="InterPro" id="IPR011009">
    <property type="entry name" value="Kinase-like_dom_sf"/>
</dbReference>
<dbReference type="SUPFAM" id="SSF56112">
    <property type="entry name" value="Protein kinase-like (PK-like)"/>
    <property type="match status" value="1"/>
</dbReference>
<evidence type="ECO:0000259" key="6">
    <source>
        <dbReference type="Pfam" id="PF12260"/>
    </source>
</evidence>
<dbReference type="EMBL" id="OU896716">
    <property type="protein sequence ID" value="CAG9813979.1"/>
    <property type="molecule type" value="Genomic_DNA"/>
</dbReference>
<accession>A0A9N9SCF9</accession>
<dbReference type="Proteomes" id="UP001153737">
    <property type="component" value="Chromosome 10"/>
</dbReference>
<dbReference type="PANTHER" id="PTHR32073:SF7">
    <property type="entry name" value="GH11358P"/>
    <property type="match status" value="1"/>
</dbReference>
<evidence type="ECO:0000313" key="8">
    <source>
        <dbReference type="Proteomes" id="UP001153737"/>
    </source>
</evidence>